<proteinExistence type="inferred from homology"/>
<accession>A0A4S3KGQ4</accession>
<organism evidence="8 9">
    <name type="scientific">Metallibacterium scheffleri</name>
    <dbReference type="NCBI Taxonomy" id="993689"/>
    <lineage>
        <taxon>Bacteria</taxon>
        <taxon>Pseudomonadati</taxon>
        <taxon>Pseudomonadota</taxon>
        <taxon>Gammaproteobacteria</taxon>
        <taxon>Lysobacterales</taxon>
        <taxon>Rhodanobacteraceae</taxon>
        <taxon>Metallibacterium</taxon>
    </lineage>
</organism>
<keyword evidence="9" id="KW-1185">Reference proteome</keyword>
<keyword evidence="5" id="KW-0732">Signal</keyword>
<dbReference type="Gene3D" id="2.40.160.60">
    <property type="entry name" value="Outer membrane protein transport protein (OMPP1/FadL/TodX)"/>
    <property type="match status" value="1"/>
</dbReference>
<name>A0A4S3KGQ4_9GAMM</name>
<dbReference type="PANTHER" id="PTHR35093">
    <property type="entry name" value="OUTER MEMBRANE PROTEIN NMB0088-RELATED"/>
    <property type="match status" value="1"/>
</dbReference>
<keyword evidence="6" id="KW-0472">Membrane</keyword>
<evidence type="ECO:0000256" key="5">
    <source>
        <dbReference type="ARBA" id="ARBA00022729"/>
    </source>
</evidence>
<evidence type="ECO:0000256" key="3">
    <source>
        <dbReference type="ARBA" id="ARBA00022452"/>
    </source>
</evidence>
<dbReference type="EMBL" id="MWQO01000055">
    <property type="protein sequence ID" value="THD07842.1"/>
    <property type="molecule type" value="Genomic_DNA"/>
</dbReference>
<dbReference type="SUPFAM" id="SSF56935">
    <property type="entry name" value="Porins"/>
    <property type="match status" value="1"/>
</dbReference>
<dbReference type="OrthoDB" id="19849at2"/>
<sequence length="431" mass="45036">MLLASGVASATDGYFQPGYSVQSVGMGGVGIAFPQDALATATNPAGMAWVGDQVNFGLSVFRPDRNATFTSQAGAASFSGNQTQQFYIPEFGYNHMLNSRLAVGIAVFGNGGMNTGYSSLNTATRGAQCANPQVLQMFGGNVQQCLASPAGQLGAFGVGSVGVDLQQLFVAPTVAWRIDDNNSIGIALDYVHQNFGVTGIQAFQGLSSNPANLTNNKHAQSDGFGFRIGWTGHITPDLTLGATYQPKISMSPFKRYNGLFAQGGKFDIPANYGVGIAWNASPGLTLAGDVERIDYGSIPAIANPMINSLVCGTPSSCGLGTANGSGFGWSNVTVVKLGAAWAMDSQWTLRAGWNHSSQPITSENVLFNVLAPGVIEDHVTLGATYAMSRDLALSFDYVHAFNKTITGTGASQGTQIGMSQNTVGLSLGWKY</sequence>
<dbReference type="InterPro" id="IPR005017">
    <property type="entry name" value="OMPP1/FadL/TodX"/>
</dbReference>
<evidence type="ECO:0008006" key="10">
    <source>
        <dbReference type="Google" id="ProtNLM"/>
    </source>
</evidence>
<gene>
    <name evidence="8" type="ORF">B1806_14370</name>
</gene>
<comment type="similarity">
    <text evidence="2">Belongs to the OmpP1/FadL family.</text>
</comment>
<evidence type="ECO:0000256" key="1">
    <source>
        <dbReference type="ARBA" id="ARBA00004571"/>
    </source>
</evidence>
<keyword evidence="4" id="KW-0812">Transmembrane</keyword>
<keyword evidence="3" id="KW-1134">Transmembrane beta strand</keyword>
<evidence type="ECO:0000313" key="9">
    <source>
        <dbReference type="Proteomes" id="UP000307749"/>
    </source>
</evidence>
<dbReference type="Pfam" id="PF03349">
    <property type="entry name" value="Toluene_X"/>
    <property type="match status" value="1"/>
</dbReference>
<keyword evidence="7" id="KW-0998">Cell outer membrane</keyword>
<dbReference type="PANTHER" id="PTHR35093:SF8">
    <property type="entry name" value="OUTER MEMBRANE PROTEIN NMB0088-RELATED"/>
    <property type="match status" value="1"/>
</dbReference>
<dbReference type="GO" id="GO:0015483">
    <property type="term" value="F:long-chain fatty acid transporting porin activity"/>
    <property type="evidence" value="ECO:0007669"/>
    <property type="project" value="TreeGrafter"/>
</dbReference>
<evidence type="ECO:0000256" key="4">
    <source>
        <dbReference type="ARBA" id="ARBA00022692"/>
    </source>
</evidence>
<reference evidence="8 9" key="1">
    <citation type="submission" date="2017-02" db="EMBL/GenBank/DDBJ databases">
        <title>Whole genome sequencing of Metallibacterium scheffleri DSM 24874 (T).</title>
        <authorList>
            <person name="Kumar S."/>
            <person name="Patil P."/>
            <person name="Patil P.B."/>
        </authorList>
    </citation>
    <scope>NUCLEOTIDE SEQUENCE [LARGE SCALE GENOMIC DNA]</scope>
    <source>
        <strain evidence="8 9">DSM 24874</strain>
    </source>
</reference>
<dbReference type="STRING" id="993689.GCA_002077135_02508"/>
<dbReference type="AlphaFoldDB" id="A0A4S3KGQ4"/>
<evidence type="ECO:0000313" key="8">
    <source>
        <dbReference type="EMBL" id="THD07842.1"/>
    </source>
</evidence>
<comment type="subcellular location">
    <subcellularLocation>
        <location evidence="1">Cell outer membrane</location>
        <topology evidence="1">Multi-pass membrane protein</topology>
    </subcellularLocation>
</comment>
<protein>
    <recommendedName>
        <fullName evidence="10">Long-chain fatty acid transporter</fullName>
    </recommendedName>
</protein>
<evidence type="ECO:0000256" key="6">
    <source>
        <dbReference type="ARBA" id="ARBA00023136"/>
    </source>
</evidence>
<dbReference type="GO" id="GO:0009279">
    <property type="term" value="C:cell outer membrane"/>
    <property type="evidence" value="ECO:0007669"/>
    <property type="project" value="UniProtKB-SubCell"/>
</dbReference>
<comment type="caution">
    <text evidence="8">The sequence shown here is derived from an EMBL/GenBank/DDBJ whole genome shotgun (WGS) entry which is preliminary data.</text>
</comment>
<dbReference type="Proteomes" id="UP000307749">
    <property type="component" value="Unassembled WGS sequence"/>
</dbReference>
<evidence type="ECO:0000256" key="7">
    <source>
        <dbReference type="ARBA" id="ARBA00023237"/>
    </source>
</evidence>
<evidence type="ECO:0000256" key="2">
    <source>
        <dbReference type="ARBA" id="ARBA00008163"/>
    </source>
</evidence>